<evidence type="ECO:0000256" key="2">
    <source>
        <dbReference type="ARBA" id="ARBA00004167"/>
    </source>
</evidence>
<keyword evidence="7" id="KW-1133">Transmembrane helix</keyword>
<keyword evidence="8" id="KW-0560">Oxidoreductase</keyword>
<comment type="similarity">
    <text evidence="3">Belongs to the cytochrome P450 family.</text>
</comment>
<dbReference type="PANTHER" id="PTHR24287">
    <property type="entry name" value="P450, PUTATIVE (EUROFUNG)-RELATED"/>
    <property type="match status" value="1"/>
</dbReference>
<dbReference type="GO" id="GO:0004497">
    <property type="term" value="F:monooxygenase activity"/>
    <property type="evidence" value="ECO:0007669"/>
    <property type="project" value="UniProtKB-KW"/>
</dbReference>
<evidence type="ECO:0000313" key="14">
    <source>
        <dbReference type="Proteomes" id="UP000749293"/>
    </source>
</evidence>
<name>A0A9P5D1V7_9HYPO</name>
<gene>
    <name evidence="13" type="ORF">GMORB2_5019</name>
</gene>
<keyword evidence="14" id="KW-1185">Reference proteome</keyword>
<dbReference type="GO" id="GO:0020037">
    <property type="term" value="F:heme binding"/>
    <property type="evidence" value="ECO:0007669"/>
    <property type="project" value="InterPro"/>
</dbReference>
<evidence type="ECO:0000256" key="4">
    <source>
        <dbReference type="ARBA" id="ARBA00022617"/>
    </source>
</evidence>
<dbReference type="GO" id="GO:0016020">
    <property type="term" value="C:membrane"/>
    <property type="evidence" value="ECO:0007669"/>
    <property type="project" value="UniProtKB-SubCell"/>
</dbReference>
<evidence type="ECO:0000256" key="3">
    <source>
        <dbReference type="ARBA" id="ARBA00010617"/>
    </source>
</evidence>
<dbReference type="GO" id="GO:0005506">
    <property type="term" value="F:iron ion binding"/>
    <property type="evidence" value="ECO:0007669"/>
    <property type="project" value="InterPro"/>
</dbReference>
<dbReference type="Proteomes" id="UP000749293">
    <property type="component" value="Unassembled WGS sequence"/>
</dbReference>
<comment type="cofactor">
    <cofactor evidence="1">
        <name>heme</name>
        <dbReference type="ChEBI" id="CHEBI:30413"/>
    </cofactor>
</comment>
<evidence type="ECO:0000256" key="12">
    <source>
        <dbReference type="SAM" id="MobiDB-lite"/>
    </source>
</evidence>
<reference evidence="13" key="1">
    <citation type="submission" date="2020-03" db="EMBL/GenBank/DDBJ databases">
        <title>Site-based positive gene gene selection in Geosmithia morbida across the United States reveals a broad range of putative effectors and factors for local host and environmental adapation.</title>
        <authorList>
            <person name="Onufrak A."/>
            <person name="Murdoch R.W."/>
            <person name="Gazis R."/>
            <person name="Huff M."/>
            <person name="Staton M."/>
            <person name="Klingeman W."/>
            <person name="Hadziabdic D."/>
        </authorList>
    </citation>
    <scope>NUCLEOTIDE SEQUENCE</scope>
    <source>
        <strain evidence="13">1262</strain>
    </source>
</reference>
<evidence type="ECO:0000256" key="7">
    <source>
        <dbReference type="ARBA" id="ARBA00022989"/>
    </source>
</evidence>
<dbReference type="OrthoDB" id="1470350at2759"/>
<evidence type="ECO:0000256" key="1">
    <source>
        <dbReference type="ARBA" id="ARBA00001971"/>
    </source>
</evidence>
<dbReference type="RefSeq" id="XP_035323005.1">
    <property type="nucleotide sequence ID" value="XM_035466993.1"/>
</dbReference>
<protein>
    <submittedName>
        <fullName evidence="13">Cytochrome p450</fullName>
    </submittedName>
</protein>
<comment type="subcellular location">
    <subcellularLocation>
        <location evidence="2">Membrane</location>
        <topology evidence="2">Single-pass membrane protein</topology>
    </subcellularLocation>
</comment>
<evidence type="ECO:0000256" key="6">
    <source>
        <dbReference type="ARBA" id="ARBA00022723"/>
    </source>
</evidence>
<dbReference type="PANTHER" id="PTHR24287:SF1">
    <property type="entry name" value="P450, PUTATIVE (EUROFUNG)-RELATED"/>
    <property type="match status" value="1"/>
</dbReference>
<keyword evidence="5" id="KW-0812">Transmembrane</keyword>
<dbReference type="GO" id="GO:0016705">
    <property type="term" value="F:oxidoreductase activity, acting on paired donors, with incorporation or reduction of molecular oxygen"/>
    <property type="evidence" value="ECO:0007669"/>
    <property type="project" value="InterPro"/>
</dbReference>
<dbReference type="Gene3D" id="1.10.630.10">
    <property type="entry name" value="Cytochrome P450"/>
    <property type="match status" value="1"/>
</dbReference>
<organism evidence="13 14">
    <name type="scientific">Geosmithia morbida</name>
    <dbReference type="NCBI Taxonomy" id="1094350"/>
    <lineage>
        <taxon>Eukaryota</taxon>
        <taxon>Fungi</taxon>
        <taxon>Dikarya</taxon>
        <taxon>Ascomycota</taxon>
        <taxon>Pezizomycotina</taxon>
        <taxon>Sordariomycetes</taxon>
        <taxon>Hypocreomycetidae</taxon>
        <taxon>Hypocreales</taxon>
        <taxon>Bionectriaceae</taxon>
        <taxon>Geosmithia</taxon>
    </lineage>
</organism>
<dbReference type="AlphaFoldDB" id="A0A9P5D1V7"/>
<evidence type="ECO:0000256" key="11">
    <source>
        <dbReference type="ARBA" id="ARBA00023136"/>
    </source>
</evidence>
<accession>A0A9P5D1V7</accession>
<evidence type="ECO:0000256" key="5">
    <source>
        <dbReference type="ARBA" id="ARBA00022692"/>
    </source>
</evidence>
<sequence length="87" mass="9786">MALKDATLPTGGGKTGKDPVAVPKDTTISRFLLCSAFYPCLHGQNKVYSLGGLQRRKDIYGEDALEFRPERWEGASVNRWHFIPYNQ</sequence>
<dbReference type="EMBL" id="JAANYQ010000004">
    <property type="protein sequence ID" value="KAF4124353.1"/>
    <property type="molecule type" value="Genomic_DNA"/>
</dbReference>
<evidence type="ECO:0000256" key="8">
    <source>
        <dbReference type="ARBA" id="ARBA00023002"/>
    </source>
</evidence>
<dbReference type="GeneID" id="55971247"/>
<keyword evidence="4" id="KW-0349">Heme</keyword>
<keyword evidence="11" id="KW-0472">Membrane</keyword>
<evidence type="ECO:0000256" key="10">
    <source>
        <dbReference type="ARBA" id="ARBA00023033"/>
    </source>
</evidence>
<dbReference type="InterPro" id="IPR036396">
    <property type="entry name" value="Cyt_P450_sf"/>
</dbReference>
<proteinExistence type="inferred from homology"/>
<keyword evidence="6" id="KW-0479">Metal-binding</keyword>
<evidence type="ECO:0000313" key="13">
    <source>
        <dbReference type="EMBL" id="KAF4124353.1"/>
    </source>
</evidence>
<keyword evidence="10" id="KW-0503">Monooxygenase</keyword>
<evidence type="ECO:0000256" key="9">
    <source>
        <dbReference type="ARBA" id="ARBA00023004"/>
    </source>
</evidence>
<feature type="region of interest" description="Disordered" evidence="12">
    <location>
        <begin position="1"/>
        <end position="21"/>
    </location>
</feature>
<keyword evidence="9" id="KW-0408">Iron</keyword>
<comment type="caution">
    <text evidence="13">The sequence shown here is derived from an EMBL/GenBank/DDBJ whole genome shotgun (WGS) entry which is preliminary data.</text>
</comment>
<dbReference type="SUPFAM" id="SSF48264">
    <property type="entry name" value="Cytochrome P450"/>
    <property type="match status" value="1"/>
</dbReference>
<dbReference type="InterPro" id="IPR047146">
    <property type="entry name" value="Cyt_P450_E_CYP52_fungi"/>
</dbReference>